<dbReference type="GO" id="GO:0005886">
    <property type="term" value="C:plasma membrane"/>
    <property type="evidence" value="ECO:0007669"/>
    <property type="project" value="TreeGrafter"/>
</dbReference>
<keyword evidence="4" id="KW-1133">Transmembrane helix</keyword>
<keyword evidence="6" id="KW-1185">Reference proteome</keyword>
<evidence type="ECO:0000313" key="5">
    <source>
        <dbReference type="EMBL" id="KDP45680.1"/>
    </source>
</evidence>
<name>A0A067LLN6_JATCU</name>
<evidence type="ECO:0000256" key="1">
    <source>
        <dbReference type="ARBA" id="ARBA00004370"/>
    </source>
</evidence>
<dbReference type="InterPro" id="IPR044839">
    <property type="entry name" value="NDR1-like"/>
</dbReference>
<keyword evidence="2 4" id="KW-0472">Membrane</keyword>
<dbReference type="Proteomes" id="UP000027138">
    <property type="component" value="Unassembled WGS sequence"/>
</dbReference>
<dbReference type="PANTHER" id="PTHR31234:SF32">
    <property type="entry name" value="LATE EMBRYOGENESIS ABUNDANT (LEA) HYDROXYPROLINE-RICH GLYCOPROTEIN FAMILY"/>
    <property type="match status" value="1"/>
</dbReference>
<organism evidence="5 6">
    <name type="scientific">Jatropha curcas</name>
    <name type="common">Barbados nut</name>
    <dbReference type="NCBI Taxonomy" id="180498"/>
    <lineage>
        <taxon>Eukaryota</taxon>
        <taxon>Viridiplantae</taxon>
        <taxon>Streptophyta</taxon>
        <taxon>Embryophyta</taxon>
        <taxon>Tracheophyta</taxon>
        <taxon>Spermatophyta</taxon>
        <taxon>Magnoliopsida</taxon>
        <taxon>eudicotyledons</taxon>
        <taxon>Gunneridae</taxon>
        <taxon>Pentapetalae</taxon>
        <taxon>rosids</taxon>
        <taxon>fabids</taxon>
        <taxon>Malpighiales</taxon>
        <taxon>Euphorbiaceae</taxon>
        <taxon>Crotonoideae</taxon>
        <taxon>Jatropheae</taxon>
        <taxon>Jatropha</taxon>
    </lineage>
</organism>
<dbReference type="OrthoDB" id="1526082at2759"/>
<dbReference type="STRING" id="180498.A0A067LLN6"/>
<dbReference type="AlphaFoldDB" id="A0A067LLN6"/>
<evidence type="ECO:0000256" key="2">
    <source>
        <dbReference type="ARBA" id="ARBA00023136"/>
    </source>
</evidence>
<comment type="subcellular location">
    <subcellularLocation>
        <location evidence="1">Membrane</location>
    </subcellularLocation>
</comment>
<feature type="transmembrane region" description="Helical" evidence="4">
    <location>
        <begin position="93"/>
        <end position="117"/>
    </location>
</feature>
<feature type="compositionally biased region" description="Pro residues" evidence="3">
    <location>
        <begin position="17"/>
        <end position="34"/>
    </location>
</feature>
<feature type="compositionally biased region" description="Basic and acidic residues" evidence="3">
    <location>
        <begin position="62"/>
        <end position="76"/>
    </location>
</feature>
<dbReference type="EMBL" id="KK914227">
    <property type="protein sequence ID" value="KDP45680.1"/>
    <property type="molecule type" value="Genomic_DNA"/>
</dbReference>
<dbReference type="PANTHER" id="PTHR31234">
    <property type="entry name" value="LATE EMBRYOGENESIS ABUNDANT (LEA) HYDROXYPROLINE-RICH GLYCOPROTEIN FAMILY"/>
    <property type="match status" value="1"/>
</dbReference>
<evidence type="ECO:0000256" key="3">
    <source>
        <dbReference type="SAM" id="MobiDB-lite"/>
    </source>
</evidence>
<gene>
    <name evidence="5" type="ORF">JCGZ_17287</name>
</gene>
<feature type="region of interest" description="Disordered" evidence="3">
    <location>
        <begin position="1"/>
        <end position="86"/>
    </location>
</feature>
<sequence length="318" mass="36146">MRLARMGVSSYSRAPPLQDPLPPSLPPPPPPPHLSPVSSKRSILSIAFPLPSVAEEPEQELEEQKETKEKEEKLKQEDEDEDEEEERNRSHCFLCYGWMFFGLFFASFFILTIYLVFVFKLQPALPIVSISKLDFPWLHFPDRNFTLLDANVLTQIQVFNDNEETVLDYGRIKVQLFLDHIQLGETMVAGFSQKAKNLTFLNMRTQVRNSLVNADYAKKLQASAKNNQIVLDIVLSGNIGFEIGLLKMNGMPSLIACQDIKQFEVDFADKPKECKVEIFGFSCAVLFGTQEYLEGGSQFPDLLHMRKMATLDIAMTVN</sequence>
<dbReference type="GO" id="GO:0098542">
    <property type="term" value="P:defense response to other organism"/>
    <property type="evidence" value="ECO:0007669"/>
    <property type="project" value="InterPro"/>
</dbReference>
<proteinExistence type="predicted"/>
<evidence type="ECO:0008006" key="7">
    <source>
        <dbReference type="Google" id="ProtNLM"/>
    </source>
</evidence>
<protein>
    <recommendedName>
        <fullName evidence="7">Late embryogenesis abundant protein LEA-2 subgroup domain-containing protein</fullName>
    </recommendedName>
</protein>
<evidence type="ECO:0000313" key="6">
    <source>
        <dbReference type="Proteomes" id="UP000027138"/>
    </source>
</evidence>
<accession>A0A067LLN6</accession>
<reference evidence="5 6" key="1">
    <citation type="journal article" date="2014" name="PLoS ONE">
        <title>Global Analysis of Gene Expression Profiles in Physic Nut (Jatropha curcas L.) Seedlings Exposed to Salt Stress.</title>
        <authorList>
            <person name="Zhang L."/>
            <person name="Zhang C."/>
            <person name="Wu P."/>
            <person name="Chen Y."/>
            <person name="Li M."/>
            <person name="Jiang H."/>
            <person name="Wu G."/>
        </authorList>
    </citation>
    <scope>NUCLEOTIDE SEQUENCE [LARGE SCALE GENOMIC DNA]</scope>
    <source>
        <strain evidence="6">cv. GZQX0401</strain>
        <tissue evidence="5">Young leaves</tissue>
    </source>
</reference>
<keyword evidence="4" id="KW-0812">Transmembrane</keyword>
<evidence type="ECO:0000256" key="4">
    <source>
        <dbReference type="SAM" id="Phobius"/>
    </source>
</evidence>